<gene>
    <name evidence="14" type="ORF">D4764_08G0011220</name>
</gene>
<evidence type="ECO:0000256" key="7">
    <source>
        <dbReference type="ARBA" id="ARBA00023015"/>
    </source>
</evidence>
<dbReference type="GO" id="GO:0005634">
    <property type="term" value="C:nucleus"/>
    <property type="evidence" value="ECO:0007669"/>
    <property type="project" value="UniProtKB-SubCell"/>
</dbReference>
<evidence type="ECO:0000256" key="9">
    <source>
        <dbReference type="ARBA" id="ARBA00023163"/>
    </source>
</evidence>
<evidence type="ECO:0000313" key="14">
    <source>
        <dbReference type="EMBL" id="TWW57135.1"/>
    </source>
</evidence>
<keyword evidence="5 11" id="KW-0863">Zinc-finger</keyword>
<comment type="similarity">
    <text evidence="2">Belongs to the krueppel C2H2-type zinc-finger protein family.</text>
</comment>
<organism evidence="14 15">
    <name type="scientific">Takifugu flavidus</name>
    <name type="common">sansaifugu</name>
    <dbReference type="NCBI Taxonomy" id="433684"/>
    <lineage>
        <taxon>Eukaryota</taxon>
        <taxon>Metazoa</taxon>
        <taxon>Chordata</taxon>
        <taxon>Craniata</taxon>
        <taxon>Vertebrata</taxon>
        <taxon>Euteleostomi</taxon>
        <taxon>Actinopterygii</taxon>
        <taxon>Neopterygii</taxon>
        <taxon>Teleostei</taxon>
        <taxon>Neoteleostei</taxon>
        <taxon>Acanthomorphata</taxon>
        <taxon>Eupercaria</taxon>
        <taxon>Tetraodontiformes</taxon>
        <taxon>Tetradontoidea</taxon>
        <taxon>Tetraodontidae</taxon>
        <taxon>Takifugu</taxon>
    </lineage>
</organism>
<sequence>MPTHQLLQCVESPDGPARDTLTSMGPGSSMTPHGSGPEKAADGALTSCMFCEQTFTRHQELGPHVLAQHPTTFYGPAVLQVEAEFRIPGERPRVKASRLPVPKEEVLSCIVCGQVSQDAGELEAHMRRHKDYFTFCCNVCGRRFREPWFLKAHMKMHAKAGSKSRAQQDLESPVTVNGVLQDAPPGPVATLYKMCMVCGFFFPDHDALVEHCKVHNRELEPSKDEGASVTQKMFLHGLGLLPQPHGQPERLSKWIPQLDPFNTYQAWQLATRGKIAVGPNTTKDASQEASTDNEDGSSDKDESGNGWTEGQGDKAPRDVLARELRSQQQLGAGGPETRRRCLIQKVKEKERPTRCDDCQRTFRTYHQLVLHSRIHKRDRSGEESPTSGERKFRPEQAEDGCEEGFEEAVLSEPLGPGDDGFGQTKARSKECNYCGKSFRSSYYLTIHLRTHTGEKPYKCVHCDYAAAQKTSLKYHLDRHHKDKRYAELPGRPPAPAVGGKPAESRAGPPAPAASACSSAASEDSCESVDDKPGNPPVQMNGGCQKLIPVAANSLTDDGANCPTAVNLKKDELREEKPDVPLNLSLKVSLSIRPSAASRSASVPLACQFCTYKTFYPEVLIMHARLVHKHKPVKKNGPVGGSKPNRLTGCPPALEGRDVAPLPVFGGRHPRRTKSPLRPPAKPQEKLPGNTPLPPKTSPVRAPSRDVQDTQQQRRDGDAPPRQQPSGYAELSKKPSTGSKPVPERPGPPDRVPVTEWSYPSRNGASWHSDAARLCLSSQFGPLPPMDFGEPPSKRLKYVVAPCREADAVVFRGPVGATSSRLLIPGRGGKSVSPPAAPENLVPPKTAAAMGGGLDSEWSMMNLLSSYSPNDLASLYHSAPPPPAHAGLANPRAGGITVLYQHLPTLPNLQRRDPAALFPNQRYGTADKTA</sequence>
<keyword evidence="15" id="KW-1185">Reference proteome</keyword>
<dbReference type="Gene3D" id="3.30.160.60">
    <property type="entry name" value="Classic Zinc Finger"/>
    <property type="match status" value="3"/>
</dbReference>
<comment type="caution">
    <text evidence="14">The sequence shown here is derived from an EMBL/GenBank/DDBJ whole genome shotgun (WGS) entry which is preliminary data.</text>
</comment>
<feature type="region of interest" description="Disordered" evidence="12">
    <location>
        <begin position="631"/>
        <end position="756"/>
    </location>
</feature>
<protein>
    <submittedName>
        <fullName evidence="14">Zinc finger protein 217</fullName>
    </submittedName>
</protein>
<feature type="domain" description="C2H2-type" evidence="13">
    <location>
        <begin position="135"/>
        <end position="162"/>
    </location>
</feature>
<comment type="subcellular location">
    <subcellularLocation>
        <location evidence="1">Nucleus</location>
    </subcellularLocation>
</comment>
<dbReference type="GO" id="GO:0000981">
    <property type="term" value="F:DNA-binding transcription factor activity, RNA polymerase II-specific"/>
    <property type="evidence" value="ECO:0007669"/>
    <property type="project" value="TreeGrafter"/>
</dbReference>
<feature type="domain" description="C2H2-type" evidence="13">
    <location>
        <begin position="457"/>
        <end position="484"/>
    </location>
</feature>
<dbReference type="Proteomes" id="UP000324091">
    <property type="component" value="Chromosome 8"/>
</dbReference>
<evidence type="ECO:0000256" key="12">
    <source>
        <dbReference type="SAM" id="MobiDB-lite"/>
    </source>
</evidence>
<proteinExistence type="inferred from homology"/>
<dbReference type="PANTHER" id="PTHR45925:SF4">
    <property type="entry name" value="ZINC FINGER PROTEIN 217"/>
    <property type="match status" value="1"/>
</dbReference>
<accession>A0A5C6MQS8</accession>
<feature type="region of interest" description="Disordered" evidence="12">
    <location>
        <begin position="373"/>
        <end position="398"/>
    </location>
</feature>
<keyword evidence="10" id="KW-0539">Nucleus</keyword>
<keyword evidence="9" id="KW-0804">Transcription</keyword>
<evidence type="ECO:0000256" key="1">
    <source>
        <dbReference type="ARBA" id="ARBA00004123"/>
    </source>
</evidence>
<dbReference type="PANTHER" id="PTHR45925">
    <property type="entry name" value="ZINC FINGER PROTEIN"/>
    <property type="match status" value="1"/>
</dbReference>
<keyword evidence="6" id="KW-0862">Zinc</keyword>
<evidence type="ECO:0000256" key="2">
    <source>
        <dbReference type="ARBA" id="ARBA00006991"/>
    </source>
</evidence>
<evidence type="ECO:0000256" key="8">
    <source>
        <dbReference type="ARBA" id="ARBA00023125"/>
    </source>
</evidence>
<dbReference type="EMBL" id="RHFK02000021">
    <property type="protein sequence ID" value="TWW57135.1"/>
    <property type="molecule type" value="Genomic_DNA"/>
</dbReference>
<dbReference type="FunFam" id="3.30.160.60:FF:001450">
    <property type="entry name" value="zinc finger protein 774"/>
    <property type="match status" value="1"/>
</dbReference>
<feature type="compositionally biased region" description="Low complexity" evidence="12">
    <location>
        <begin position="504"/>
        <end position="515"/>
    </location>
</feature>
<dbReference type="InterPro" id="IPR036236">
    <property type="entry name" value="Znf_C2H2_sf"/>
</dbReference>
<feature type="region of interest" description="Disordered" evidence="12">
    <location>
        <begin position="484"/>
        <end position="515"/>
    </location>
</feature>
<keyword evidence="7" id="KW-0805">Transcription regulation</keyword>
<evidence type="ECO:0000256" key="4">
    <source>
        <dbReference type="ARBA" id="ARBA00022737"/>
    </source>
</evidence>
<name>A0A5C6MQS8_9TELE</name>
<keyword evidence="3" id="KW-0479">Metal-binding</keyword>
<evidence type="ECO:0000313" key="15">
    <source>
        <dbReference type="Proteomes" id="UP000324091"/>
    </source>
</evidence>
<evidence type="ECO:0000256" key="5">
    <source>
        <dbReference type="ARBA" id="ARBA00022771"/>
    </source>
</evidence>
<reference evidence="14 15" key="1">
    <citation type="submission" date="2019-04" db="EMBL/GenBank/DDBJ databases">
        <title>Chromosome genome assembly for Takifugu flavidus.</title>
        <authorList>
            <person name="Xiao S."/>
        </authorList>
    </citation>
    <scope>NUCLEOTIDE SEQUENCE [LARGE SCALE GENOMIC DNA]</scope>
    <source>
        <strain evidence="14">HTHZ2018</strain>
        <tissue evidence="14">Muscle</tissue>
    </source>
</reference>
<feature type="compositionally biased region" description="Polar residues" evidence="12">
    <location>
        <begin position="20"/>
        <end position="32"/>
    </location>
</feature>
<evidence type="ECO:0000256" key="3">
    <source>
        <dbReference type="ARBA" id="ARBA00022723"/>
    </source>
</evidence>
<dbReference type="InterPro" id="IPR051967">
    <property type="entry name" value="Krueppel_C2H2-ZF"/>
</dbReference>
<dbReference type="InterPro" id="IPR013087">
    <property type="entry name" value="Znf_C2H2_type"/>
</dbReference>
<evidence type="ECO:0000259" key="13">
    <source>
        <dbReference type="PROSITE" id="PS50157"/>
    </source>
</evidence>
<feature type="compositionally biased region" description="Polar residues" evidence="12">
    <location>
        <begin position="279"/>
        <end position="290"/>
    </location>
</feature>
<dbReference type="GO" id="GO:0000978">
    <property type="term" value="F:RNA polymerase II cis-regulatory region sequence-specific DNA binding"/>
    <property type="evidence" value="ECO:0007669"/>
    <property type="project" value="TreeGrafter"/>
</dbReference>
<dbReference type="PROSITE" id="PS00028">
    <property type="entry name" value="ZINC_FINGER_C2H2_1"/>
    <property type="match status" value="5"/>
</dbReference>
<evidence type="ECO:0000256" key="11">
    <source>
        <dbReference type="PROSITE-ProRule" id="PRU00042"/>
    </source>
</evidence>
<feature type="compositionally biased region" description="Basic and acidic residues" evidence="12">
    <location>
        <begin position="702"/>
        <end position="718"/>
    </location>
</feature>
<feature type="domain" description="C2H2-type" evidence="13">
    <location>
        <begin position="193"/>
        <end position="220"/>
    </location>
</feature>
<dbReference type="Pfam" id="PF00096">
    <property type="entry name" value="zf-C2H2"/>
    <property type="match status" value="3"/>
</dbReference>
<dbReference type="FunFam" id="3.30.160.60:FF:000075">
    <property type="entry name" value="Putative zinc finger protein 536"/>
    <property type="match status" value="1"/>
</dbReference>
<dbReference type="SUPFAM" id="SSF57667">
    <property type="entry name" value="beta-beta-alpha zinc fingers"/>
    <property type="match status" value="3"/>
</dbReference>
<dbReference type="GO" id="GO:0008270">
    <property type="term" value="F:zinc ion binding"/>
    <property type="evidence" value="ECO:0007669"/>
    <property type="project" value="UniProtKB-KW"/>
</dbReference>
<feature type="domain" description="C2H2-type" evidence="13">
    <location>
        <begin position="429"/>
        <end position="456"/>
    </location>
</feature>
<keyword evidence="4" id="KW-0677">Repeat</keyword>
<evidence type="ECO:0000256" key="6">
    <source>
        <dbReference type="ARBA" id="ARBA00022833"/>
    </source>
</evidence>
<dbReference type="SMART" id="SM00355">
    <property type="entry name" value="ZnF_C2H2"/>
    <property type="match status" value="8"/>
</dbReference>
<evidence type="ECO:0000256" key="10">
    <source>
        <dbReference type="ARBA" id="ARBA00023242"/>
    </source>
</evidence>
<dbReference type="PROSITE" id="PS50157">
    <property type="entry name" value="ZINC_FINGER_C2H2_2"/>
    <property type="match status" value="5"/>
</dbReference>
<dbReference type="AlphaFoldDB" id="A0A5C6MQS8"/>
<feature type="domain" description="C2H2-type" evidence="13">
    <location>
        <begin position="353"/>
        <end position="380"/>
    </location>
</feature>
<keyword evidence="8" id="KW-0238">DNA-binding</keyword>
<feature type="region of interest" description="Disordered" evidence="12">
    <location>
        <begin position="278"/>
        <end position="314"/>
    </location>
</feature>
<feature type="region of interest" description="Disordered" evidence="12">
    <location>
        <begin position="11"/>
        <end position="40"/>
    </location>
</feature>